<evidence type="ECO:0000313" key="2">
    <source>
        <dbReference type="Proteomes" id="UP001358586"/>
    </source>
</evidence>
<keyword evidence="2" id="KW-1185">Reference proteome</keyword>
<protein>
    <submittedName>
        <fullName evidence="1">Uncharacterized protein</fullName>
    </submittedName>
</protein>
<dbReference type="EMBL" id="JARKNE010000007">
    <property type="protein sequence ID" value="KAK5818592.1"/>
    <property type="molecule type" value="Genomic_DNA"/>
</dbReference>
<sequence length="103" mass="11522">MFFPQTPPRYGSPPHVVGSSFPAGTYFRPLTSFVYYTPMPMSMLNPMSGQMLTYSLPTMMIPMQTPMEQPMLGSMSTYLRFGAPYGYTPIVTQTPHASLFFTG</sequence>
<name>A0ABR0PBQ8_GOSAR</name>
<organism evidence="1 2">
    <name type="scientific">Gossypium arboreum</name>
    <name type="common">Tree cotton</name>
    <name type="synonym">Gossypium nanking</name>
    <dbReference type="NCBI Taxonomy" id="29729"/>
    <lineage>
        <taxon>Eukaryota</taxon>
        <taxon>Viridiplantae</taxon>
        <taxon>Streptophyta</taxon>
        <taxon>Embryophyta</taxon>
        <taxon>Tracheophyta</taxon>
        <taxon>Spermatophyta</taxon>
        <taxon>Magnoliopsida</taxon>
        <taxon>eudicotyledons</taxon>
        <taxon>Gunneridae</taxon>
        <taxon>Pentapetalae</taxon>
        <taxon>rosids</taxon>
        <taxon>malvids</taxon>
        <taxon>Malvales</taxon>
        <taxon>Malvaceae</taxon>
        <taxon>Malvoideae</taxon>
        <taxon>Gossypium</taxon>
    </lineage>
</organism>
<gene>
    <name evidence="1" type="ORF">PVK06_023535</name>
</gene>
<proteinExistence type="predicted"/>
<accession>A0ABR0PBQ8</accession>
<reference evidence="1 2" key="1">
    <citation type="submission" date="2023-03" db="EMBL/GenBank/DDBJ databases">
        <title>WGS of Gossypium arboreum.</title>
        <authorList>
            <person name="Yu D."/>
        </authorList>
    </citation>
    <scope>NUCLEOTIDE SEQUENCE [LARGE SCALE GENOMIC DNA]</scope>
    <source>
        <tissue evidence="1">Leaf</tissue>
    </source>
</reference>
<comment type="caution">
    <text evidence="1">The sequence shown here is derived from an EMBL/GenBank/DDBJ whole genome shotgun (WGS) entry which is preliminary data.</text>
</comment>
<evidence type="ECO:0000313" key="1">
    <source>
        <dbReference type="EMBL" id="KAK5818592.1"/>
    </source>
</evidence>
<dbReference type="Proteomes" id="UP001358586">
    <property type="component" value="Chromosome 7"/>
</dbReference>